<dbReference type="GO" id="GO:0031071">
    <property type="term" value="F:cysteine desulfurase activity"/>
    <property type="evidence" value="ECO:0007669"/>
    <property type="project" value="UniProtKB-EC"/>
</dbReference>
<dbReference type="GO" id="GO:0051536">
    <property type="term" value="F:iron-sulfur cluster binding"/>
    <property type="evidence" value="ECO:0007669"/>
    <property type="project" value="UniProtKB-KW"/>
</dbReference>
<reference evidence="12 13" key="1">
    <citation type="journal article" date="2004" name="Nucleic Acids Res.">
        <title>Genome sequence of Symbiobacterium thermophilum, an uncultivable bacterium that depends on microbial commensalism.</title>
        <authorList>
            <person name="Ueda K."/>
            <person name="Yamashita A."/>
            <person name="Ishikawa J."/>
            <person name="Shimada M."/>
            <person name="Watsuji T."/>
            <person name="Morimura K."/>
            <person name="Ikeda H."/>
            <person name="Hattori M."/>
            <person name="Beppu T."/>
        </authorList>
    </citation>
    <scope>NUCLEOTIDE SEQUENCE [LARGE SCALE GENOMIC DNA]</scope>
    <source>
        <strain evidence="13">T / IAM 14863</strain>
    </source>
</reference>
<protein>
    <recommendedName>
        <fullName evidence="3">cysteine desulfurase</fullName>
        <ecNumber evidence="3">2.8.1.7</ecNumber>
    </recommendedName>
</protein>
<feature type="domain" description="Aminotransferase class V" evidence="11">
    <location>
        <begin position="13"/>
        <end position="382"/>
    </location>
</feature>
<dbReference type="Gene3D" id="1.10.260.50">
    <property type="match status" value="1"/>
</dbReference>
<evidence type="ECO:0000256" key="1">
    <source>
        <dbReference type="ARBA" id="ARBA00001933"/>
    </source>
</evidence>
<dbReference type="GO" id="GO:0046872">
    <property type="term" value="F:metal ion binding"/>
    <property type="evidence" value="ECO:0007669"/>
    <property type="project" value="UniProtKB-KW"/>
</dbReference>
<evidence type="ECO:0000256" key="3">
    <source>
        <dbReference type="ARBA" id="ARBA00012239"/>
    </source>
</evidence>
<evidence type="ECO:0000313" key="12">
    <source>
        <dbReference type="EMBL" id="BAD41375.1"/>
    </source>
</evidence>
<evidence type="ECO:0000256" key="6">
    <source>
        <dbReference type="ARBA" id="ARBA00022898"/>
    </source>
</evidence>
<name>Q67LS1_SYMTH</name>
<dbReference type="PANTHER" id="PTHR11601:SF34">
    <property type="entry name" value="CYSTEINE DESULFURASE"/>
    <property type="match status" value="1"/>
</dbReference>
<keyword evidence="13" id="KW-1185">Reference proteome</keyword>
<dbReference type="InterPro" id="IPR015421">
    <property type="entry name" value="PyrdxlP-dep_Trfase_major"/>
</dbReference>
<keyword evidence="8" id="KW-0411">Iron-sulfur</keyword>
<dbReference type="Gene3D" id="3.40.640.10">
    <property type="entry name" value="Type I PLP-dependent aspartate aminotransferase-like (Major domain)"/>
    <property type="match status" value="1"/>
</dbReference>
<evidence type="ECO:0000256" key="5">
    <source>
        <dbReference type="ARBA" id="ARBA00022723"/>
    </source>
</evidence>
<evidence type="ECO:0000256" key="8">
    <source>
        <dbReference type="ARBA" id="ARBA00023014"/>
    </source>
</evidence>
<dbReference type="Gene3D" id="3.90.1150.10">
    <property type="entry name" value="Aspartate Aminotransferase, domain 1"/>
    <property type="match status" value="1"/>
</dbReference>
<dbReference type="PIRSF" id="PIRSF005572">
    <property type="entry name" value="NifS"/>
    <property type="match status" value="1"/>
</dbReference>
<dbReference type="InterPro" id="IPR000192">
    <property type="entry name" value="Aminotrans_V_dom"/>
</dbReference>
<evidence type="ECO:0000313" key="13">
    <source>
        <dbReference type="Proteomes" id="UP000000417"/>
    </source>
</evidence>
<proteinExistence type="inferred from homology"/>
<evidence type="ECO:0000256" key="4">
    <source>
        <dbReference type="ARBA" id="ARBA00022679"/>
    </source>
</evidence>
<dbReference type="EMBL" id="AP006840">
    <property type="protein sequence ID" value="BAD41375.1"/>
    <property type="molecule type" value="Genomic_DNA"/>
</dbReference>
<comment type="cofactor">
    <cofactor evidence="1 10">
        <name>pyridoxal 5'-phosphate</name>
        <dbReference type="ChEBI" id="CHEBI:597326"/>
    </cofactor>
</comment>
<dbReference type="PROSITE" id="PS00595">
    <property type="entry name" value="AA_TRANSFER_CLASS_5"/>
    <property type="match status" value="1"/>
</dbReference>
<dbReference type="FunFam" id="3.40.640.10:FF:000084">
    <property type="entry name" value="IscS-like cysteine desulfurase"/>
    <property type="match status" value="1"/>
</dbReference>
<dbReference type="HOGENOM" id="CLU_003433_0_0_9"/>
<comment type="similarity">
    <text evidence="2">Belongs to the class-V pyridoxal-phosphate-dependent aminotransferase family. NifS/IscS subfamily.</text>
</comment>
<evidence type="ECO:0000256" key="9">
    <source>
        <dbReference type="ARBA" id="ARBA00050776"/>
    </source>
</evidence>
<dbReference type="AlphaFoldDB" id="Q67LS1"/>
<dbReference type="Pfam" id="PF00266">
    <property type="entry name" value="Aminotran_5"/>
    <property type="match status" value="1"/>
</dbReference>
<evidence type="ECO:0000256" key="10">
    <source>
        <dbReference type="RuleBase" id="RU004504"/>
    </source>
</evidence>
<evidence type="ECO:0000256" key="7">
    <source>
        <dbReference type="ARBA" id="ARBA00023004"/>
    </source>
</evidence>
<dbReference type="KEGG" id="sth:STH2390"/>
<evidence type="ECO:0000259" key="11">
    <source>
        <dbReference type="Pfam" id="PF00266"/>
    </source>
</evidence>
<accession>Q67LS1</accession>
<sequence>MSEKGSRTAMRTVYCDHAATTRCHPEVARLVYEFLTEHYGNPSSIHAVGRRARKGVEEARAQVAALIGAQPGEIFFTSGGTEADNWALRGAMAANRAKGRHLIISPFEHHAVLDTAEALVREGYEVTLVDVEPGTGIIRPEALLAAMRPDTVLISIMAVNNEIGTVQDIAALCAAAKAKDPDVIFHTDAVQAAGYVPLDVKALGVDLLSISSHKIYGPKGVGALYVRKGFRFGPGLTTGGGQERKMRAGTENVPGIVGFGLAAEIAARELERRAAHAREMRDRFLRGVLAIEGVRLNGVDPFVHPELRHPGNANVSVDGIEGEALLLRLDMAGVYASSGSACTSGSLQPSHVLLAVGCSREEAQSSLRFSFGEENTAEDVDYAVEQFVKSVEFLRKLAAPGR</sequence>
<comment type="catalytic activity">
    <reaction evidence="9">
        <text>(sulfur carrier)-H + L-cysteine = (sulfur carrier)-SH + L-alanine</text>
        <dbReference type="Rhea" id="RHEA:43892"/>
        <dbReference type="Rhea" id="RHEA-COMP:14737"/>
        <dbReference type="Rhea" id="RHEA-COMP:14739"/>
        <dbReference type="ChEBI" id="CHEBI:29917"/>
        <dbReference type="ChEBI" id="CHEBI:35235"/>
        <dbReference type="ChEBI" id="CHEBI:57972"/>
        <dbReference type="ChEBI" id="CHEBI:64428"/>
        <dbReference type="EC" id="2.8.1.7"/>
    </reaction>
</comment>
<keyword evidence="6" id="KW-0663">Pyridoxal phosphate</keyword>
<dbReference type="InterPro" id="IPR020578">
    <property type="entry name" value="Aminotrans_V_PyrdxlP_BS"/>
</dbReference>
<dbReference type="InterPro" id="IPR015424">
    <property type="entry name" value="PyrdxlP-dep_Trfase"/>
</dbReference>
<keyword evidence="4" id="KW-0808">Transferase</keyword>
<dbReference type="InterPro" id="IPR015422">
    <property type="entry name" value="PyrdxlP-dep_Trfase_small"/>
</dbReference>
<dbReference type="Proteomes" id="UP000000417">
    <property type="component" value="Chromosome"/>
</dbReference>
<keyword evidence="5" id="KW-0479">Metal-binding</keyword>
<gene>
    <name evidence="12" type="ordered locus">STH2390</name>
</gene>
<dbReference type="InterPro" id="IPR016454">
    <property type="entry name" value="Cysteine_dSase"/>
</dbReference>
<dbReference type="SUPFAM" id="SSF53383">
    <property type="entry name" value="PLP-dependent transferases"/>
    <property type="match status" value="1"/>
</dbReference>
<dbReference type="PANTHER" id="PTHR11601">
    <property type="entry name" value="CYSTEINE DESULFURYLASE FAMILY MEMBER"/>
    <property type="match status" value="1"/>
</dbReference>
<keyword evidence="7" id="KW-0408">Iron</keyword>
<dbReference type="STRING" id="292459.STH2390"/>
<evidence type="ECO:0000256" key="2">
    <source>
        <dbReference type="ARBA" id="ARBA00006490"/>
    </source>
</evidence>
<dbReference type="EC" id="2.8.1.7" evidence="3"/>
<organism evidence="12 13">
    <name type="scientific">Symbiobacterium thermophilum (strain DSM 24528 / JCM 14929 / IAM 14863 / T)</name>
    <dbReference type="NCBI Taxonomy" id="292459"/>
    <lineage>
        <taxon>Bacteria</taxon>
        <taxon>Bacillati</taxon>
        <taxon>Bacillota</taxon>
        <taxon>Clostridia</taxon>
        <taxon>Eubacteriales</taxon>
        <taxon>Symbiobacteriaceae</taxon>
        <taxon>Symbiobacterium</taxon>
    </lineage>
</organism>
<dbReference type="eggNOG" id="COG1104">
    <property type="taxonomic scope" value="Bacteria"/>
</dbReference>